<dbReference type="OrthoDB" id="10060241at2759"/>
<reference evidence="1" key="1">
    <citation type="submission" date="2021-02" db="EMBL/GenBank/DDBJ databases">
        <authorList>
            <person name="Nowell W R."/>
        </authorList>
    </citation>
    <scope>NUCLEOTIDE SEQUENCE</scope>
</reference>
<organism evidence="1 3">
    <name type="scientific">Didymodactylos carnosus</name>
    <dbReference type="NCBI Taxonomy" id="1234261"/>
    <lineage>
        <taxon>Eukaryota</taxon>
        <taxon>Metazoa</taxon>
        <taxon>Spiralia</taxon>
        <taxon>Gnathifera</taxon>
        <taxon>Rotifera</taxon>
        <taxon>Eurotatoria</taxon>
        <taxon>Bdelloidea</taxon>
        <taxon>Philodinida</taxon>
        <taxon>Philodinidae</taxon>
        <taxon>Didymodactylos</taxon>
    </lineage>
</organism>
<evidence type="ECO:0000313" key="3">
    <source>
        <dbReference type="Proteomes" id="UP000663829"/>
    </source>
</evidence>
<evidence type="ECO:0000313" key="2">
    <source>
        <dbReference type="EMBL" id="CAF4335025.1"/>
    </source>
</evidence>
<protein>
    <submittedName>
        <fullName evidence="1">Uncharacterized protein</fullName>
    </submittedName>
</protein>
<dbReference type="Proteomes" id="UP000681722">
    <property type="component" value="Unassembled WGS sequence"/>
</dbReference>
<dbReference type="Proteomes" id="UP000663829">
    <property type="component" value="Unassembled WGS sequence"/>
</dbReference>
<dbReference type="EMBL" id="CAJNOQ010020270">
    <property type="protein sequence ID" value="CAF1465797.1"/>
    <property type="molecule type" value="Genomic_DNA"/>
</dbReference>
<sequence length="136" mass="15448">MKIIKSKTYTRSDGLVVELLKVYGIKENTVKYALKLIDALFIDKQDLQNADSKKIDEDPRVKAIYGPIKQKFNFSVEEMSIIWPPVHDSILSKRRNQGKILKANVTQNESTSTTLTLQVVNHNNNEQQDETGAGEQ</sequence>
<dbReference type="EMBL" id="CAJOBC010085736">
    <property type="protein sequence ID" value="CAF4335025.1"/>
    <property type="molecule type" value="Genomic_DNA"/>
</dbReference>
<dbReference type="AlphaFoldDB" id="A0A815QS35"/>
<proteinExistence type="predicted"/>
<keyword evidence="3" id="KW-1185">Reference proteome</keyword>
<name>A0A815QS35_9BILA</name>
<accession>A0A815QS35</accession>
<evidence type="ECO:0000313" key="1">
    <source>
        <dbReference type="EMBL" id="CAF1465797.1"/>
    </source>
</evidence>
<comment type="caution">
    <text evidence="1">The sequence shown here is derived from an EMBL/GenBank/DDBJ whole genome shotgun (WGS) entry which is preliminary data.</text>
</comment>
<gene>
    <name evidence="1" type="ORF">GPM918_LOCUS35267</name>
    <name evidence="2" type="ORF">SRO942_LOCUS35987</name>
</gene>